<dbReference type="AlphaFoldDB" id="A0A6L3YB14"/>
<dbReference type="InterPro" id="IPR029021">
    <property type="entry name" value="Prot-tyrosine_phosphatase-like"/>
</dbReference>
<evidence type="ECO:0008006" key="3">
    <source>
        <dbReference type="Google" id="ProtNLM"/>
    </source>
</evidence>
<sequence length="190" mass="21499">MGVKAGKMETELNRLEVMSLKNALERHAEFDAVISIENADRNLVSLTIDDGRPHLTLRFNDIDFDDGTELSVASQHLVDALSFYRDFSIGRSLGLRLLIHCHAGRCRSPAIALLLIAWKMGAGRENEAVERIIKLVPKAAVNLQVLRLADDLLIRNGDLIRAWMPQEAREDIQRVRGLKKYAYERARRGK</sequence>
<dbReference type="SUPFAM" id="SSF52799">
    <property type="entry name" value="(Phosphotyrosine protein) phosphatases II"/>
    <property type="match status" value="1"/>
</dbReference>
<dbReference type="Gene3D" id="3.90.190.10">
    <property type="entry name" value="Protein tyrosine phosphatase superfamily"/>
    <property type="match status" value="1"/>
</dbReference>
<dbReference type="EMBL" id="WBVX01000029">
    <property type="protein sequence ID" value="KAB2680048.1"/>
    <property type="molecule type" value="Genomic_DNA"/>
</dbReference>
<reference evidence="1 2" key="1">
    <citation type="submission" date="2019-09" db="EMBL/GenBank/DDBJ databases">
        <title>Taxonomic organization of the family Brucellaceae based on a phylogenomic approach.</title>
        <authorList>
            <person name="Leclercq S."/>
            <person name="Cloeckaert A."/>
            <person name="Zygmunt M.S."/>
        </authorList>
    </citation>
    <scope>NUCLEOTIDE SEQUENCE [LARGE SCALE GENOMIC DNA]</scope>
    <source>
        <strain evidence="1 2">WS1830</strain>
    </source>
</reference>
<dbReference type="Proteomes" id="UP000481643">
    <property type="component" value="Unassembled WGS sequence"/>
</dbReference>
<gene>
    <name evidence="1" type="ORF">F9L08_21865</name>
</gene>
<dbReference type="InterPro" id="IPR016130">
    <property type="entry name" value="Tyr_Pase_AS"/>
</dbReference>
<name>A0A6L3YB14_9HYPH</name>
<protein>
    <recommendedName>
        <fullName evidence="3">Tyrosine specific protein phosphatases domain-containing protein</fullName>
    </recommendedName>
</protein>
<evidence type="ECO:0000313" key="2">
    <source>
        <dbReference type="Proteomes" id="UP000481643"/>
    </source>
</evidence>
<accession>A0A6L3YB14</accession>
<evidence type="ECO:0000313" key="1">
    <source>
        <dbReference type="EMBL" id="KAB2680048.1"/>
    </source>
</evidence>
<dbReference type="PROSITE" id="PS00383">
    <property type="entry name" value="TYR_PHOSPHATASE_1"/>
    <property type="match status" value="1"/>
</dbReference>
<organism evidence="1 2">
    <name type="scientific">Brucella tritici</name>
    <dbReference type="NCBI Taxonomy" id="94626"/>
    <lineage>
        <taxon>Bacteria</taxon>
        <taxon>Pseudomonadati</taxon>
        <taxon>Pseudomonadota</taxon>
        <taxon>Alphaproteobacteria</taxon>
        <taxon>Hyphomicrobiales</taxon>
        <taxon>Brucellaceae</taxon>
        <taxon>Brucella/Ochrobactrum group</taxon>
        <taxon>Brucella</taxon>
    </lineage>
</organism>
<proteinExistence type="predicted"/>
<comment type="caution">
    <text evidence="1">The sequence shown here is derived from an EMBL/GenBank/DDBJ whole genome shotgun (WGS) entry which is preliminary data.</text>
</comment>
<dbReference type="RefSeq" id="WP_139975180.1">
    <property type="nucleotide sequence ID" value="NZ_WBVX01000029.1"/>
</dbReference>